<evidence type="ECO:0000256" key="5">
    <source>
        <dbReference type="PROSITE-ProRule" id="PRU10141"/>
    </source>
</evidence>
<evidence type="ECO:0000256" key="1">
    <source>
        <dbReference type="ARBA" id="ARBA00022679"/>
    </source>
</evidence>
<keyword evidence="1" id="KW-0808">Transferase</keyword>
<feature type="domain" description="Cyclic nucleotide-binding" evidence="7">
    <location>
        <begin position="300"/>
        <end position="385"/>
    </location>
</feature>
<keyword evidence="4 5" id="KW-0067">ATP-binding</keyword>
<dbReference type="InterPro" id="IPR018490">
    <property type="entry name" value="cNMP-bd_dom_sf"/>
</dbReference>
<sequence length="429" mass="47552">MDLLGKYRILRLLGEGATSKVYLAHDPFGRREVAIKVVARGADDGSKTERYQRKFFVAEASLAGKLTHPHIVQIYDAVAEADPAYIVMEYVRGGTLERHIQPENLLPVGDVLEIIFKCSRALDFAWRLGVIHRDLKPANIMRADDGAAAGTNVKVSDFGAAMSVSANETQVSGVGSPAYMSPQQIKEHPLNHQTDIFSLGVVMYQLLTGQLPFQGSNNYSMMYQITHAEPVPPSALRPELPPALDDIVMRALQKSLDDRYPTWDAFSFDLAEAFRGEALREQDTRIADSEKFNSLRALPFFRDFSDVELWEVVRLGEWHRVAGGQMLLREGDAGDGFFIIAAGEVKVTKGRKLLNVLSAGECVGEMAWLTPERGTRGADVSTLSEAVVIHFANATLEHASEACRHRFDRAFLRILVERLALANQRLTGV</sequence>
<dbReference type="CDD" id="cd00038">
    <property type="entry name" value="CAP_ED"/>
    <property type="match status" value="1"/>
</dbReference>
<dbReference type="InterPro" id="IPR017441">
    <property type="entry name" value="Protein_kinase_ATP_BS"/>
</dbReference>
<evidence type="ECO:0000259" key="7">
    <source>
        <dbReference type="PROSITE" id="PS50042"/>
    </source>
</evidence>
<protein>
    <submittedName>
        <fullName evidence="8">Cyclic nucleotide-binding protein</fullName>
    </submittedName>
</protein>
<dbReference type="Pfam" id="PF00027">
    <property type="entry name" value="cNMP_binding"/>
    <property type="match status" value="1"/>
</dbReference>
<evidence type="ECO:0000313" key="8">
    <source>
        <dbReference type="EMBL" id="EGK69872.1"/>
    </source>
</evidence>
<dbReference type="Gene3D" id="1.10.510.10">
    <property type="entry name" value="Transferase(Phosphotransferase) domain 1"/>
    <property type="match status" value="1"/>
</dbReference>
<keyword evidence="3" id="KW-0418">Kinase</keyword>
<dbReference type="SUPFAM" id="SSF51206">
    <property type="entry name" value="cAMP-binding domain-like"/>
    <property type="match status" value="1"/>
</dbReference>
<evidence type="ECO:0000259" key="6">
    <source>
        <dbReference type="PROSITE" id="PS50011"/>
    </source>
</evidence>
<dbReference type="SUPFAM" id="SSF56112">
    <property type="entry name" value="Protein kinase-like (PK-like)"/>
    <property type="match status" value="1"/>
</dbReference>
<dbReference type="Proteomes" id="UP000005019">
    <property type="component" value="Unassembled WGS sequence"/>
</dbReference>
<dbReference type="SMART" id="SM00220">
    <property type="entry name" value="S_TKc"/>
    <property type="match status" value="1"/>
</dbReference>
<dbReference type="Gene3D" id="3.30.200.20">
    <property type="entry name" value="Phosphorylase Kinase, domain 1"/>
    <property type="match status" value="1"/>
</dbReference>
<evidence type="ECO:0000256" key="3">
    <source>
        <dbReference type="ARBA" id="ARBA00022777"/>
    </source>
</evidence>
<keyword evidence="9" id="KW-1185">Reference proteome</keyword>
<dbReference type="SMART" id="SM00100">
    <property type="entry name" value="cNMP"/>
    <property type="match status" value="1"/>
</dbReference>
<dbReference type="eggNOG" id="COG0515">
    <property type="taxonomic scope" value="Bacteria"/>
</dbReference>
<dbReference type="PANTHER" id="PTHR43289">
    <property type="entry name" value="MITOGEN-ACTIVATED PROTEIN KINASE KINASE KINASE 20-RELATED"/>
    <property type="match status" value="1"/>
</dbReference>
<dbReference type="GO" id="GO:0005524">
    <property type="term" value="F:ATP binding"/>
    <property type="evidence" value="ECO:0007669"/>
    <property type="project" value="UniProtKB-UniRule"/>
</dbReference>
<dbReference type="EMBL" id="AFHG01000059">
    <property type="protein sequence ID" value="EGK69872.1"/>
    <property type="molecule type" value="Genomic_DNA"/>
</dbReference>
<dbReference type="PROSITE" id="PS00107">
    <property type="entry name" value="PROTEIN_KINASE_ATP"/>
    <property type="match status" value="1"/>
</dbReference>
<dbReference type="GO" id="GO:0004674">
    <property type="term" value="F:protein serine/threonine kinase activity"/>
    <property type="evidence" value="ECO:0007669"/>
    <property type="project" value="TreeGrafter"/>
</dbReference>
<keyword evidence="2 5" id="KW-0547">Nucleotide-binding</keyword>
<accession>F5RHP1</accession>
<name>F5RHP1_METUF</name>
<dbReference type="InterPro" id="IPR000595">
    <property type="entry name" value="cNMP-bd_dom"/>
</dbReference>
<evidence type="ECO:0000313" key="9">
    <source>
        <dbReference type="Proteomes" id="UP000005019"/>
    </source>
</evidence>
<dbReference type="InterPro" id="IPR000719">
    <property type="entry name" value="Prot_kinase_dom"/>
</dbReference>
<proteinExistence type="predicted"/>
<evidence type="ECO:0000256" key="4">
    <source>
        <dbReference type="ARBA" id="ARBA00022840"/>
    </source>
</evidence>
<dbReference type="Gene3D" id="2.60.120.10">
    <property type="entry name" value="Jelly Rolls"/>
    <property type="match status" value="1"/>
</dbReference>
<dbReference type="PROSITE" id="PS50042">
    <property type="entry name" value="CNMP_BINDING_3"/>
    <property type="match status" value="1"/>
</dbReference>
<dbReference type="Pfam" id="PF00069">
    <property type="entry name" value="Pkinase"/>
    <property type="match status" value="1"/>
</dbReference>
<dbReference type="STRING" id="1000565.METUNv1_03838"/>
<dbReference type="CDD" id="cd14014">
    <property type="entry name" value="STKc_PknB_like"/>
    <property type="match status" value="1"/>
</dbReference>
<dbReference type="AlphaFoldDB" id="F5RHP1"/>
<dbReference type="InterPro" id="IPR014710">
    <property type="entry name" value="RmlC-like_jellyroll"/>
</dbReference>
<dbReference type="PANTHER" id="PTHR43289:SF6">
    <property type="entry name" value="SERINE_THREONINE-PROTEIN KINASE NEKL-3"/>
    <property type="match status" value="1"/>
</dbReference>
<reference evidence="8 9" key="1">
    <citation type="journal article" date="2011" name="J. Bacteriol.">
        <title>Genome sequence of Methyloversatilis universalis FAM5T, a methylotrophic representative of the order Rhodocyclales.</title>
        <authorList>
            <person name="Kittichotirat W."/>
            <person name="Good N.M."/>
            <person name="Hall R."/>
            <person name="Bringel F."/>
            <person name="Lajus A."/>
            <person name="Medigue C."/>
            <person name="Smalley N.E."/>
            <person name="Beck D."/>
            <person name="Bumgarner R."/>
            <person name="Vuilleumier S."/>
            <person name="Kalyuzhnaya M.G."/>
        </authorList>
    </citation>
    <scope>NUCLEOTIDE SEQUENCE [LARGE SCALE GENOMIC DNA]</scope>
    <source>
        <strain evidence="9">ATCC BAA-1314 / JCM 13912 / FAM5</strain>
    </source>
</reference>
<dbReference type="InterPro" id="IPR011009">
    <property type="entry name" value="Kinase-like_dom_sf"/>
</dbReference>
<gene>
    <name evidence="8" type="ORF">METUNv1_03838</name>
</gene>
<dbReference type="OrthoDB" id="9791419at2"/>
<feature type="binding site" evidence="5">
    <location>
        <position position="36"/>
    </location>
    <ligand>
        <name>ATP</name>
        <dbReference type="ChEBI" id="CHEBI:30616"/>
    </ligand>
</feature>
<dbReference type="RefSeq" id="WP_008064503.1">
    <property type="nucleotide sequence ID" value="NZ_AFHG01000059.1"/>
</dbReference>
<comment type="caution">
    <text evidence="8">The sequence shown here is derived from an EMBL/GenBank/DDBJ whole genome shotgun (WGS) entry which is preliminary data.</text>
</comment>
<dbReference type="PROSITE" id="PS50011">
    <property type="entry name" value="PROTEIN_KINASE_DOM"/>
    <property type="match status" value="1"/>
</dbReference>
<evidence type="ECO:0000256" key="2">
    <source>
        <dbReference type="ARBA" id="ARBA00022741"/>
    </source>
</evidence>
<feature type="domain" description="Protein kinase" evidence="6">
    <location>
        <begin position="7"/>
        <end position="275"/>
    </location>
</feature>
<organism evidence="8 9">
    <name type="scientific">Methyloversatilis universalis (strain ATCC BAA-1314 / DSM 25237 / JCM 13912 / CCUG 52030 / FAM5)</name>
    <dbReference type="NCBI Taxonomy" id="1000565"/>
    <lineage>
        <taxon>Bacteria</taxon>
        <taxon>Pseudomonadati</taxon>
        <taxon>Pseudomonadota</taxon>
        <taxon>Betaproteobacteria</taxon>
        <taxon>Nitrosomonadales</taxon>
        <taxon>Sterolibacteriaceae</taxon>
        <taxon>Methyloversatilis</taxon>
    </lineage>
</organism>